<evidence type="ECO:0000313" key="2">
    <source>
        <dbReference type="Proteomes" id="UP001417504"/>
    </source>
</evidence>
<dbReference type="AlphaFoldDB" id="A0AAP0JCM4"/>
<name>A0AAP0JCM4_9MAGN</name>
<dbReference type="Proteomes" id="UP001417504">
    <property type="component" value="Unassembled WGS sequence"/>
</dbReference>
<gene>
    <name evidence="1" type="ORF">Sjap_010975</name>
</gene>
<accession>A0AAP0JCM4</accession>
<dbReference type="EMBL" id="JBBNAE010000004">
    <property type="protein sequence ID" value="KAK9130488.1"/>
    <property type="molecule type" value="Genomic_DNA"/>
</dbReference>
<evidence type="ECO:0000313" key="1">
    <source>
        <dbReference type="EMBL" id="KAK9130488.1"/>
    </source>
</evidence>
<proteinExistence type="predicted"/>
<protein>
    <submittedName>
        <fullName evidence="1">Uncharacterized protein</fullName>
    </submittedName>
</protein>
<comment type="caution">
    <text evidence="1">The sequence shown here is derived from an EMBL/GenBank/DDBJ whole genome shotgun (WGS) entry which is preliminary data.</text>
</comment>
<organism evidence="1 2">
    <name type="scientific">Stephania japonica</name>
    <dbReference type="NCBI Taxonomy" id="461633"/>
    <lineage>
        <taxon>Eukaryota</taxon>
        <taxon>Viridiplantae</taxon>
        <taxon>Streptophyta</taxon>
        <taxon>Embryophyta</taxon>
        <taxon>Tracheophyta</taxon>
        <taxon>Spermatophyta</taxon>
        <taxon>Magnoliopsida</taxon>
        <taxon>Ranunculales</taxon>
        <taxon>Menispermaceae</taxon>
        <taxon>Menispermoideae</taxon>
        <taxon>Cissampelideae</taxon>
        <taxon>Stephania</taxon>
    </lineage>
</organism>
<keyword evidence="2" id="KW-1185">Reference proteome</keyword>
<reference evidence="1 2" key="1">
    <citation type="submission" date="2024-01" db="EMBL/GenBank/DDBJ databases">
        <title>Genome assemblies of Stephania.</title>
        <authorList>
            <person name="Yang L."/>
        </authorList>
    </citation>
    <scope>NUCLEOTIDE SEQUENCE [LARGE SCALE GENOMIC DNA]</scope>
    <source>
        <strain evidence="1">QJT</strain>
        <tissue evidence="1">Leaf</tissue>
    </source>
</reference>
<sequence>MSAMAMKLSNLRKNRSISLLVIKHHHLVISNFTYGSWDIGFDVDAASSRDCSNSHRAIKLLKNNE</sequence>